<dbReference type="Proteomes" id="UP000321337">
    <property type="component" value="Unassembled WGS sequence"/>
</dbReference>
<evidence type="ECO:0000256" key="1">
    <source>
        <dbReference type="ARBA" id="ARBA00004050"/>
    </source>
</evidence>
<comment type="function">
    <text evidence="1">Membrane-anchoring subunit of succinate dehydrogenase (SDH).</text>
</comment>
<comment type="subunit">
    <text evidence="11">Part of an enzyme complex containing four subunits: a flavoprotein, an iron-sulfur protein, plus two membrane-anchoring proteins, SdhC and SdhD. The complex can form homotrimers.</text>
</comment>
<evidence type="ECO:0000256" key="3">
    <source>
        <dbReference type="ARBA" id="ARBA00007244"/>
    </source>
</evidence>
<dbReference type="EMBL" id="BKAD01000004">
    <property type="protein sequence ID" value="GEP29381.1"/>
    <property type="molecule type" value="Genomic_DNA"/>
</dbReference>
<evidence type="ECO:0000256" key="7">
    <source>
        <dbReference type="ARBA" id="ARBA00022723"/>
    </source>
</evidence>
<sequence length="125" mass="13893">MRHPSRPVYLNIFKIHLPLPGWMSILQRMSGAVLFLVTPLLLYLLQTSFDADGYARLREWLHIPVVKALSTLLLWGYLLHLLGGLRFLLLDIHVGTALATARKLSAATLLASALLTLVIAGIGLW</sequence>
<dbReference type="RefSeq" id="WP_147070465.1">
    <property type="nucleotide sequence ID" value="NZ_AP021884.1"/>
</dbReference>
<evidence type="ECO:0000256" key="4">
    <source>
        <dbReference type="ARBA" id="ARBA00020076"/>
    </source>
</evidence>
<comment type="similarity">
    <text evidence="3">Belongs to the cytochrome b560 family.</text>
</comment>
<protein>
    <recommendedName>
        <fullName evidence="4">Succinate dehydrogenase cytochrome b556 subunit</fullName>
    </recommendedName>
</protein>
<dbReference type="PIRSF" id="PIRSF000178">
    <property type="entry name" value="SDH_cyt_b560"/>
    <property type="match status" value="1"/>
</dbReference>
<evidence type="ECO:0000313" key="15">
    <source>
        <dbReference type="Proteomes" id="UP000321337"/>
    </source>
</evidence>
<gene>
    <name evidence="14" type="ORF">TPL01_05190</name>
</gene>
<keyword evidence="7 12" id="KW-0479">Metal-binding</keyword>
<dbReference type="AlphaFoldDB" id="A0A512L5F7"/>
<dbReference type="GO" id="GO:0016020">
    <property type="term" value="C:membrane"/>
    <property type="evidence" value="ECO:0007669"/>
    <property type="project" value="UniProtKB-SubCell"/>
</dbReference>
<comment type="subcellular location">
    <subcellularLocation>
        <location evidence="2">Membrane</location>
    </subcellularLocation>
</comment>
<keyword evidence="6 13" id="KW-0812">Transmembrane</keyword>
<evidence type="ECO:0000256" key="12">
    <source>
        <dbReference type="PIRSR" id="PIRSR000178-1"/>
    </source>
</evidence>
<keyword evidence="5 12" id="KW-0349">Heme</keyword>
<evidence type="ECO:0000256" key="6">
    <source>
        <dbReference type="ARBA" id="ARBA00022692"/>
    </source>
</evidence>
<dbReference type="OrthoDB" id="9799441at2"/>
<evidence type="ECO:0000256" key="10">
    <source>
        <dbReference type="ARBA" id="ARBA00023136"/>
    </source>
</evidence>
<feature type="transmembrane region" description="Helical" evidence="13">
    <location>
        <begin position="104"/>
        <end position="124"/>
    </location>
</feature>
<feature type="binding site" description="axial binding residue" evidence="12">
    <location>
        <position position="80"/>
    </location>
    <ligand>
        <name>heme</name>
        <dbReference type="ChEBI" id="CHEBI:30413"/>
        <note>ligand shared with second transmembrane subunit</note>
    </ligand>
    <ligandPart>
        <name>Fe</name>
        <dbReference type="ChEBI" id="CHEBI:18248"/>
    </ligandPart>
</feature>
<keyword evidence="10 13" id="KW-0472">Membrane</keyword>
<organism evidence="14 15">
    <name type="scientific">Sulfuriferula plumbiphila</name>
    <dbReference type="NCBI Taxonomy" id="171865"/>
    <lineage>
        <taxon>Bacteria</taxon>
        <taxon>Pseudomonadati</taxon>
        <taxon>Pseudomonadota</taxon>
        <taxon>Betaproteobacteria</taxon>
        <taxon>Nitrosomonadales</taxon>
        <taxon>Sulfuricellaceae</taxon>
        <taxon>Sulfuriferula</taxon>
    </lineage>
</organism>
<evidence type="ECO:0000256" key="13">
    <source>
        <dbReference type="SAM" id="Phobius"/>
    </source>
</evidence>
<feature type="transmembrane region" description="Helical" evidence="13">
    <location>
        <begin position="74"/>
        <end position="92"/>
    </location>
</feature>
<proteinExistence type="inferred from homology"/>
<evidence type="ECO:0000313" key="14">
    <source>
        <dbReference type="EMBL" id="GEP29381.1"/>
    </source>
</evidence>
<keyword evidence="8 13" id="KW-1133">Transmembrane helix</keyword>
<evidence type="ECO:0000256" key="9">
    <source>
        <dbReference type="ARBA" id="ARBA00023004"/>
    </source>
</evidence>
<evidence type="ECO:0000256" key="11">
    <source>
        <dbReference type="ARBA" id="ARBA00025912"/>
    </source>
</evidence>
<keyword evidence="9 12" id="KW-0408">Iron</keyword>
<dbReference type="GO" id="GO:0046872">
    <property type="term" value="F:metal ion binding"/>
    <property type="evidence" value="ECO:0007669"/>
    <property type="project" value="UniProtKB-KW"/>
</dbReference>
<dbReference type="GO" id="GO:0006099">
    <property type="term" value="P:tricarboxylic acid cycle"/>
    <property type="evidence" value="ECO:0007669"/>
    <property type="project" value="InterPro"/>
</dbReference>
<dbReference type="InterPro" id="IPR034804">
    <property type="entry name" value="SQR/QFR_C/D"/>
</dbReference>
<reference evidence="14 15" key="1">
    <citation type="submission" date="2019-07" db="EMBL/GenBank/DDBJ databases">
        <title>Whole genome shotgun sequence of Thiobacillus plumbophilus NBRC 107929.</title>
        <authorList>
            <person name="Hosoyama A."/>
            <person name="Uohara A."/>
            <person name="Ohji S."/>
            <person name="Ichikawa N."/>
        </authorList>
    </citation>
    <scope>NUCLEOTIDE SEQUENCE [LARGE SCALE GENOMIC DNA]</scope>
    <source>
        <strain evidence="14 15">NBRC 107929</strain>
    </source>
</reference>
<keyword evidence="15" id="KW-1185">Reference proteome</keyword>
<dbReference type="Gene3D" id="1.20.1300.10">
    <property type="entry name" value="Fumarate reductase/succinate dehydrogenase, transmembrane subunit"/>
    <property type="match status" value="1"/>
</dbReference>
<dbReference type="NCBIfam" id="TIGR02970">
    <property type="entry name" value="succ_dehyd_cytB"/>
    <property type="match status" value="1"/>
</dbReference>
<dbReference type="InterPro" id="IPR000701">
    <property type="entry name" value="SuccDH_FuR_B_TM-su"/>
</dbReference>
<dbReference type="InterPro" id="IPR014314">
    <property type="entry name" value="Succ_DH_cytb556"/>
</dbReference>
<accession>A0A512L5F7</accession>
<comment type="cofactor">
    <cofactor evidence="12">
        <name>heme</name>
        <dbReference type="ChEBI" id="CHEBI:30413"/>
    </cofactor>
    <text evidence="12">The heme is bound between the two transmembrane subunits.</text>
</comment>
<dbReference type="GO" id="GO:0009055">
    <property type="term" value="F:electron transfer activity"/>
    <property type="evidence" value="ECO:0007669"/>
    <property type="project" value="InterPro"/>
</dbReference>
<dbReference type="Pfam" id="PF01127">
    <property type="entry name" value="Sdh_cyt"/>
    <property type="match status" value="1"/>
</dbReference>
<dbReference type="SUPFAM" id="SSF81343">
    <property type="entry name" value="Fumarate reductase respiratory complex transmembrane subunits"/>
    <property type="match status" value="1"/>
</dbReference>
<evidence type="ECO:0000256" key="5">
    <source>
        <dbReference type="ARBA" id="ARBA00022617"/>
    </source>
</evidence>
<name>A0A512L5F7_9PROT</name>
<evidence type="ECO:0000256" key="2">
    <source>
        <dbReference type="ARBA" id="ARBA00004370"/>
    </source>
</evidence>
<evidence type="ECO:0000256" key="8">
    <source>
        <dbReference type="ARBA" id="ARBA00022989"/>
    </source>
</evidence>
<comment type="caution">
    <text evidence="14">The sequence shown here is derived from an EMBL/GenBank/DDBJ whole genome shotgun (WGS) entry which is preliminary data.</text>
</comment>